<dbReference type="EMBL" id="CP034687">
    <property type="protein sequence ID" value="AZS90065.1"/>
    <property type="molecule type" value="Genomic_DNA"/>
</dbReference>
<evidence type="ECO:0000313" key="3">
    <source>
        <dbReference type="Proteomes" id="UP000271291"/>
    </source>
</evidence>
<gene>
    <name evidence="2" type="ORF">DDJ31_13520</name>
    <name evidence="1" type="ORF">ELQ87_25745</name>
</gene>
<keyword evidence="4" id="KW-1185">Reference proteome</keyword>
<sequence>MASLGLTRPVPVTFAEAVAVIDEDGHGEAEDNPDGLARVYVSPELEGWTLVIGPWCDPCNTDRSDEVLRLCVDLSSRYGGAQAYYFGTQNDGSAWLIAEHGVVVRRYCETGQVDDGLLTLGEPLVQERAERERMGLPPVWEESARNGDAEEEWKWRAFDMADEIASALGLNPLTLTESMRVHGVGVLAETPAPVR</sequence>
<evidence type="ECO:0000313" key="1">
    <source>
        <dbReference type="EMBL" id="AZS90065.1"/>
    </source>
</evidence>
<evidence type="ECO:0000313" key="4">
    <source>
        <dbReference type="Proteomes" id="UP000501753"/>
    </source>
</evidence>
<reference evidence="1 3" key="2">
    <citation type="submission" date="2018-12" db="EMBL/GenBank/DDBJ databases">
        <title>Streptomyces griseoviridis F1-27 complete genome.</title>
        <authorList>
            <person name="Mariita R.M."/>
            <person name="Sello J.K."/>
        </authorList>
    </citation>
    <scope>NUCLEOTIDE SEQUENCE [LARGE SCALE GENOMIC DNA]</scope>
    <source>
        <strain evidence="1 3">F1-27</strain>
    </source>
</reference>
<dbReference type="OrthoDB" id="4512558at2"/>
<accession>A0A3S9ZQ71</accession>
<dbReference type="Proteomes" id="UP000271291">
    <property type="component" value="Chromosome"/>
</dbReference>
<protein>
    <recommendedName>
        <fullName evidence="5">SMI1/KNR4 family protein</fullName>
    </recommendedName>
</protein>
<dbReference type="EMBL" id="CP029078">
    <property type="protein sequence ID" value="QCN90536.1"/>
    <property type="molecule type" value="Genomic_DNA"/>
</dbReference>
<dbReference type="Proteomes" id="UP000501753">
    <property type="component" value="Chromosome"/>
</dbReference>
<dbReference type="AlphaFoldDB" id="A0A3S9ZQ71"/>
<organism evidence="1 3">
    <name type="scientific">Streptomyces griseoviridis</name>
    <dbReference type="NCBI Taxonomy" id="45398"/>
    <lineage>
        <taxon>Bacteria</taxon>
        <taxon>Bacillati</taxon>
        <taxon>Actinomycetota</taxon>
        <taxon>Actinomycetes</taxon>
        <taxon>Kitasatosporales</taxon>
        <taxon>Streptomycetaceae</taxon>
        <taxon>Streptomyces</taxon>
    </lineage>
</organism>
<dbReference type="KEGG" id="sgd:ELQ87_25745"/>
<name>A0A3S9ZQ71_STRGD</name>
<evidence type="ECO:0000313" key="2">
    <source>
        <dbReference type="EMBL" id="QCN90536.1"/>
    </source>
</evidence>
<reference evidence="2 4" key="1">
    <citation type="submission" date="2018-04" db="EMBL/GenBank/DDBJ databases">
        <title>Complete genome sequences of Streptomyces griseoviridis K61 and characterization of antagonistic properties of biological control agents.</title>
        <authorList>
            <person name="Mariita R.M."/>
            <person name="Sello J.K."/>
        </authorList>
    </citation>
    <scope>NUCLEOTIDE SEQUENCE [LARGE SCALE GENOMIC DNA]</scope>
    <source>
        <strain evidence="2 4">K61</strain>
    </source>
</reference>
<evidence type="ECO:0008006" key="5">
    <source>
        <dbReference type="Google" id="ProtNLM"/>
    </source>
</evidence>
<proteinExistence type="predicted"/>